<dbReference type="InterPro" id="IPR011125">
    <property type="entry name" value="Znf_HypF"/>
</dbReference>
<dbReference type="InterPro" id="IPR001792">
    <property type="entry name" value="Acylphosphatase-like_dom"/>
</dbReference>
<dbReference type="InterPro" id="IPR055128">
    <property type="entry name" value="HypF_C_2"/>
</dbReference>
<organism evidence="12 13">
    <name type="scientific">Psychromonas ingrahamii (strain DSM 17664 / CCUG 51855 / 37)</name>
    <dbReference type="NCBI Taxonomy" id="357804"/>
    <lineage>
        <taxon>Bacteria</taxon>
        <taxon>Pseudomonadati</taxon>
        <taxon>Pseudomonadota</taxon>
        <taxon>Gammaproteobacteria</taxon>
        <taxon>Alteromonadales</taxon>
        <taxon>Psychromonadaceae</taxon>
        <taxon>Psychromonas</taxon>
    </lineage>
</organism>
<dbReference type="PANTHER" id="PTHR42959:SF1">
    <property type="entry name" value="CARBAMOYLTRANSFERASE HYPF"/>
    <property type="match status" value="1"/>
</dbReference>
<dbReference type="Pfam" id="PF07503">
    <property type="entry name" value="zf-HYPF"/>
    <property type="match status" value="2"/>
</dbReference>
<sequence>MQQRYQISVQGRVQGVGFRPFVAVTAANLNLTGWVRNIRQSVLIEIQGEPFETQKFLQQLQSKAPALAKIEQLNHQQIDNNDQTGFHILESSGKNEGVVSISPDIGICEHCQKELFYEENRRYRYPFISCTQCGPRYSILQKLPFDRCHTTLNAFPMCEDCLAEYKNLKDRRFHAQGINCAKCGPQVSFINHKGERIAEKEAALTLAINALQAGKILAVKGLTGFHIMVDACNHQAVLRLRARKQRPEKPFALMYPQLSMVKSDCLLGEQEKLLLCSAIAPIVLLENKHSNLSLSPAIAPNNPYLGVMLAYTPLHQLICRAINKPLVVTSANRSGEPVCCDNEQALEQLSQLVDGFVMHDREIYQGLDDSIVKFVNHEPMLLRRARGYVPDYLTLDTEYPSIVALGGQLKNSIAISKGKRLYLSQYIGSLDNIASVNRHQRTQKIMSRLMGVTADCVACDLHPDYVTTQLAKKQHLPIISTQHHLAHLYAAMLEHQIIDQAFAVVWDGNGYGEDGTLWGGEFIAVTADKPQRVATFLPFKLPGGAAAIKEPRRVAVALLYEVYGKKIASNEVLKSLSPFELSTIKQLLKMISNNINSPLTSSAGRLFDGISSLLNLGQISSFEGEAAMRLEFAAKTSKDKGSYPVPVDFAVTPNIIDWRPMLAAIITDIGNHVSSAIIARRFHNSAAIIILKIAQHYGVTQILLTGGCFQNSLLIEITFALLQEQGIAVLWHKKLPANDASLCVGQIMGAYKARHSYLNKKQ</sequence>
<dbReference type="EC" id="6.2.-.-" evidence="8"/>
<dbReference type="InterPro" id="IPR041440">
    <property type="entry name" value="HypF_C"/>
</dbReference>
<keyword evidence="9" id="KW-0378">Hydrolase</keyword>
<dbReference type="GO" id="GO:0003725">
    <property type="term" value="F:double-stranded RNA binding"/>
    <property type="evidence" value="ECO:0007669"/>
    <property type="project" value="InterPro"/>
</dbReference>
<feature type="domain" description="Acylphosphatase-like" evidence="10">
    <location>
        <begin position="4"/>
        <end position="90"/>
    </location>
</feature>
<dbReference type="NCBIfam" id="TIGR00143">
    <property type="entry name" value="hypF"/>
    <property type="match status" value="1"/>
</dbReference>
<proteinExistence type="inferred from homology"/>
<dbReference type="Gene3D" id="3.30.110.120">
    <property type="match status" value="1"/>
</dbReference>
<keyword evidence="5" id="KW-0863">Zinc-finger</keyword>
<dbReference type="InterPro" id="IPR017945">
    <property type="entry name" value="DHBP_synth_RibB-like_a/b_dom"/>
</dbReference>
<evidence type="ECO:0000256" key="8">
    <source>
        <dbReference type="PIRNR" id="PIRNR006256"/>
    </source>
</evidence>
<dbReference type="GO" id="GO:0051604">
    <property type="term" value="P:protein maturation"/>
    <property type="evidence" value="ECO:0007669"/>
    <property type="project" value="TreeGrafter"/>
</dbReference>
<evidence type="ECO:0000259" key="10">
    <source>
        <dbReference type="PROSITE" id="PS51160"/>
    </source>
</evidence>
<dbReference type="InterPro" id="IPR036046">
    <property type="entry name" value="Acylphosphatase-like_dom_sf"/>
</dbReference>
<evidence type="ECO:0000256" key="4">
    <source>
        <dbReference type="ARBA" id="ARBA00022723"/>
    </source>
</evidence>
<evidence type="ECO:0000256" key="7">
    <source>
        <dbReference type="ARBA" id="ARBA00048220"/>
    </source>
</evidence>
<keyword evidence="13" id="KW-1185">Reference proteome</keyword>
<feature type="domain" description="YrdC-like" evidence="11">
    <location>
        <begin position="201"/>
        <end position="387"/>
    </location>
</feature>
<dbReference type="GO" id="GO:0008270">
    <property type="term" value="F:zinc ion binding"/>
    <property type="evidence" value="ECO:0007669"/>
    <property type="project" value="UniProtKB-KW"/>
</dbReference>
<keyword evidence="3" id="KW-0436">Ligase</keyword>
<dbReference type="SUPFAM" id="SSF54975">
    <property type="entry name" value="Acylphosphatase/BLUF domain-like"/>
    <property type="match status" value="1"/>
</dbReference>
<dbReference type="InterPro" id="IPR006070">
    <property type="entry name" value="Sua5-like_dom"/>
</dbReference>
<dbReference type="KEGG" id="pin:Ping_1218"/>
<gene>
    <name evidence="12" type="ordered locus">Ping_1218</name>
</gene>
<dbReference type="Gene3D" id="3.90.870.50">
    <property type="match status" value="1"/>
</dbReference>
<dbReference type="PROSITE" id="PS51163">
    <property type="entry name" value="YRDC"/>
    <property type="match status" value="1"/>
</dbReference>
<reference evidence="12 13" key="1">
    <citation type="submission" date="2007-01" db="EMBL/GenBank/DDBJ databases">
        <title>Complete sequence of Psychromonas ingrahamii 37.</title>
        <authorList>
            <consortium name="US DOE Joint Genome Institute"/>
            <person name="Copeland A."/>
            <person name="Lucas S."/>
            <person name="Lapidus A."/>
            <person name="Barry K."/>
            <person name="Detter J.C."/>
            <person name="Glavina del Rio T."/>
            <person name="Hammon N."/>
            <person name="Israni S."/>
            <person name="Dalin E."/>
            <person name="Tice H."/>
            <person name="Pitluck S."/>
            <person name="Thompson L.S."/>
            <person name="Brettin T."/>
            <person name="Bruce D."/>
            <person name="Han C."/>
            <person name="Tapia R."/>
            <person name="Schmutz J."/>
            <person name="Larimer F."/>
            <person name="Land M."/>
            <person name="Hauser L."/>
            <person name="Kyrpides N."/>
            <person name="Ivanova N."/>
            <person name="Staley J."/>
            <person name="Richardson P."/>
        </authorList>
    </citation>
    <scope>NUCLEOTIDE SEQUENCE [LARGE SCALE GENOMIC DNA]</scope>
    <source>
        <strain evidence="12 13">37</strain>
    </source>
</reference>
<dbReference type="GO" id="GO:0016874">
    <property type="term" value="F:ligase activity"/>
    <property type="evidence" value="ECO:0007669"/>
    <property type="project" value="UniProtKB-UniRule"/>
</dbReference>
<dbReference type="STRING" id="357804.Ping_1218"/>
<name>A1SU85_PSYIN</name>
<dbReference type="PROSITE" id="PS00150">
    <property type="entry name" value="ACYLPHOSPHATASE_1"/>
    <property type="match status" value="1"/>
</dbReference>
<dbReference type="GO" id="GO:0016743">
    <property type="term" value="F:carboxyl- or carbamoyltransferase activity"/>
    <property type="evidence" value="ECO:0007669"/>
    <property type="project" value="UniProtKB-UniRule"/>
</dbReference>
<comment type="catalytic activity">
    <reaction evidence="7 8">
        <text>C-terminal L-cysteinyl-[HypE protein] + carbamoyl phosphate + ATP + H2O = C-terminal S-carboxamide-L-cysteinyl-[HypE protein] + AMP + phosphate + diphosphate + H(+)</text>
        <dbReference type="Rhea" id="RHEA:55636"/>
        <dbReference type="Rhea" id="RHEA-COMP:14247"/>
        <dbReference type="Rhea" id="RHEA-COMP:14392"/>
        <dbReference type="ChEBI" id="CHEBI:15377"/>
        <dbReference type="ChEBI" id="CHEBI:15378"/>
        <dbReference type="ChEBI" id="CHEBI:30616"/>
        <dbReference type="ChEBI" id="CHEBI:33019"/>
        <dbReference type="ChEBI" id="CHEBI:43474"/>
        <dbReference type="ChEBI" id="CHEBI:58228"/>
        <dbReference type="ChEBI" id="CHEBI:76913"/>
        <dbReference type="ChEBI" id="CHEBI:139126"/>
        <dbReference type="ChEBI" id="CHEBI:456215"/>
    </reaction>
</comment>
<dbReference type="EMBL" id="CP000510">
    <property type="protein sequence ID" value="ABM03050.1"/>
    <property type="molecule type" value="Genomic_DNA"/>
</dbReference>
<dbReference type="Pfam" id="PF00708">
    <property type="entry name" value="Acylphosphatase"/>
    <property type="match status" value="1"/>
</dbReference>
<dbReference type="PROSITE" id="PS51160">
    <property type="entry name" value="ACYLPHOSPHATASE_3"/>
    <property type="match status" value="1"/>
</dbReference>
<dbReference type="eggNOG" id="COG0068">
    <property type="taxonomic scope" value="Bacteria"/>
</dbReference>
<protein>
    <recommendedName>
        <fullName evidence="8">Carbamoyltransferase HypF</fullName>
        <ecNumber evidence="8">6.2.-.-</ecNumber>
    </recommendedName>
</protein>
<evidence type="ECO:0000256" key="3">
    <source>
        <dbReference type="ARBA" id="ARBA00022598"/>
    </source>
</evidence>
<dbReference type="RefSeq" id="WP_011769613.1">
    <property type="nucleotide sequence ID" value="NC_008709.1"/>
</dbReference>
<dbReference type="Pfam" id="PF17788">
    <property type="entry name" value="HypF_C"/>
    <property type="match status" value="1"/>
</dbReference>
<dbReference type="InterPro" id="IPR051060">
    <property type="entry name" value="Carbamoyltrans_HypF-like"/>
</dbReference>
<evidence type="ECO:0000313" key="12">
    <source>
        <dbReference type="EMBL" id="ABM03050.1"/>
    </source>
</evidence>
<dbReference type="InterPro" id="IPR004421">
    <property type="entry name" value="Carbamoyltransferase_HypF"/>
</dbReference>
<dbReference type="GO" id="GO:0003998">
    <property type="term" value="F:acylphosphatase activity"/>
    <property type="evidence" value="ECO:0007669"/>
    <property type="project" value="UniProtKB-EC"/>
</dbReference>
<dbReference type="InterPro" id="IPR017968">
    <property type="entry name" value="Acylphosphatase_CS"/>
</dbReference>
<dbReference type="PIRSF" id="PIRSF006256">
    <property type="entry name" value="CMPcnvr_hdrg_mat"/>
    <property type="match status" value="1"/>
</dbReference>
<evidence type="ECO:0000259" key="11">
    <source>
        <dbReference type="PROSITE" id="PS51163"/>
    </source>
</evidence>
<evidence type="ECO:0000256" key="6">
    <source>
        <dbReference type="ARBA" id="ARBA00022833"/>
    </source>
</evidence>
<dbReference type="PANTHER" id="PTHR42959">
    <property type="entry name" value="CARBAMOYLTRANSFERASE"/>
    <property type="match status" value="1"/>
</dbReference>
<keyword evidence="4" id="KW-0479">Metal-binding</keyword>
<evidence type="ECO:0000313" key="13">
    <source>
        <dbReference type="Proteomes" id="UP000000639"/>
    </source>
</evidence>
<evidence type="ECO:0000256" key="1">
    <source>
        <dbReference type="ARBA" id="ARBA00004711"/>
    </source>
</evidence>
<accession>A1SU85</accession>
<keyword evidence="6" id="KW-0862">Zinc</keyword>
<feature type="active site" evidence="9">
    <location>
        <position position="37"/>
    </location>
</feature>
<comment type="catalytic activity">
    <reaction evidence="9">
        <text>an acyl phosphate + H2O = a carboxylate + phosphate + H(+)</text>
        <dbReference type="Rhea" id="RHEA:14965"/>
        <dbReference type="ChEBI" id="CHEBI:15377"/>
        <dbReference type="ChEBI" id="CHEBI:15378"/>
        <dbReference type="ChEBI" id="CHEBI:29067"/>
        <dbReference type="ChEBI" id="CHEBI:43474"/>
        <dbReference type="ChEBI" id="CHEBI:59918"/>
        <dbReference type="EC" id="3.6.1.7"/>
    </reaction>
</comment>
<evidence type="ECO:0000256" key="9">
    <source>
        <dbReference type="PROSITE-ProRule" id="PRU00520"/>
    </source>
</evidence>
<feature type="active site" evidence="9">
    <location>
        <position position="19"/>
    </location>
</feature>
<dbReference type="SUPFAM" id="SSF55821">
    <property type="entry name" value="YrdC/RibB"/>
    <property type="match status" value="1"/>
</dbReference>
<dbReference type="Gene3D" id="3.30.420.40">
    <property type="match status" value="1"/>
</dbReference>
<dbReference type="UniPathway" id="UPA00335"/>
<comment type="similarity">
    <text evidence="2 8">Belongs to the carbamoyltransferase HypF family.</text>
</comment>
<dbReference type="Gene3D" id="3.30.420.360">
    <property type="match status" value="1"/>
</dbReference>
<dbReference type="AlphaFoldDB" id="A1SU85"/>
<evidence type="ECO:0000256" key="5">
    <source>
        <dbReference type="ARBA" id="ARBA00022771"/>
    </source>
</evidence>
<dbReference type="HOGENOM" id="CLU_009164_0_0_6"/>
<dbReference type="Pfam" id="PF22521">
    <property type="entry name" value="HypF_C_2"/>
    <property type="match status" value="1"/>
</dbReference>
<comment type="function">
    <text evidence="8">Involved in the maturation of [NiFe] hydrogenases. Along with HypE, it catalyzes the synthesis of the CN ligands of the active site iron of [NiFe]-hydrogenases. HypF functions as a carbamoyl transferase using carbamoylphosphate as a substrate and transferring the carboxamido moiety in an ATP-dependent reaction to the thiolate of the C-terminal cysteine of HypE yielding a protein-S-carboxamide.</text>
</comment>
<dbReference type="Pfam" id="PF01300">
    <property type="entry name" value="Sua5_yciO_yrdC"/>
    <property type="match status" value="1"/>
</dbReference>
<evidence type="ECO:0000256" key="2">
    <source>
        <dbReference type="ARBA" id="ARBA00008097"/>
    </source>
</evidence>
<dbReference type="Proteomes" id="UP000000639">
    <property type="component" value="Chromosome"/>
</dbReference>
<comment type="pathway">
    <text evidence="1 8">Protein modification; [NiFe] hydrogenase maturation.</text>
</comment>